<evidence type="ECO:0000256" key="4">
    <source>
        <dbReference type="SAM" id="MobiDB-lite"/>
    </source>
</evidence>
<feature type="domain" description="Methyltransferase" evidence="6">
    <location>
        <begin position="424"/>
        <end position="518"/>
    </location>
</feature>
<dbReference type="InterPro" id="IPR050097">
    <property type="entry name" value="Ferredoxin-NADP_redctase_2"/>
</dbReference>
<name>A0A401V2E0_9CELL</name>
<dbReference type="EMBL" id="BHYL01000225">
    <property type="protein sequence ID" value="GCD21061.1"/>
    <property type="molecule type" value="Genomic_DNA"/>
</dbReference>
<evidence type="ECO:0008006" key="9">
    <source>
        <dbReference type="Google" id="ProtNLM"/>
    </source>
</evidence>
<reference evidence="7 8" key="1">
    <citation type="submission" date="2018-11" db="EMBL/GenBank/DDBJ databases">
        <title>Draft genome sequence of Cellulomonas takizawaensis strain TKZ-21.</title>
        <authorList>
            <person name="Yamamura H."/>
            <person name="Hayashi T."/>
            <person name="Hamada M."/>
            <person name="Serisawa Y."/>
            <person name="Matsuyama K."/>
            <person name="Nakagawa Y."/>
            <person name="Otoguro M."/>
            <person name="Yanagida F."/>
            <person name="Hayakawa M."/>
        </authorList>
    </citation>
    <scope>NUCLEOTIDE SEQUENCE [LARGE SCALE GENOMIC DNA]</scope>
    <source>
        <strain evidence="7 8">TKZ-21</strain>
    </source>
</reference>
<evidence type="ECO:0000259" key="6">
    <source>
        <dbReference type="Pfam" id="PF13649"/>
    </source>
</evidence>
<evidence type="ECO:0000313" key="7">
    <source>
        <dbReference type="EMBL" id="GCD21061.1"/>
    </source>
</evidence>
<sequence>MGGGVAGLSGALMLGRARRSVLVVDAGEPRNAPAAHAHGMLTRDGTPPLELLAAGRAEVARYRVHVEPGEVRAVHQEDGTFTVELADGRSVVARAVLSATGLRDELPDVAGVAERWGTDVLHCPYCHGWEVRDRAVVIVGTNPMAAHAALLWRQWTADVTLVRHTAPALAPEDVARLAATGVRLVDDRATAVDGPSGDLTVRLASGATLPAGAVVVGTRTVARAEHLAPLGLHPVPLLVDGHEIGRAVPADPFGATTLPGVWVAGNVTDLRATVVVSAAAGATAGAQVNAWLVMQDAEAAVARAATGDRERHGEEAGVDGTAVTDDASSDVHGDGPPHGDAGASGDGHAGGHGREHRHGPAHGHGGDGGRHVDPTHGIELPDELAGMFAPEFWEERYAGARQWSGRPNGTLVDEVGDLPPGRALDIAAGEGGDAVWLAQRGWHVTATDWAAGGLARGEATAAEHGVTDRVTWRQADITSDDGWDDAPYDLVTSHYLHLPPAQRPAAVARMASLVRPGGTLLVVGHHAADLGTTMRRPHVPELFADADEVAALLDPAQWEVVTAEARPRDAVDPEGRPVVLHDAILRARRRS</sequence>
<proteinExistence type="predicted"/>
<dbReference type="InterPro" id="IPR029063">
    <property type="entry name" value="SAM-dependent_MTases_sf"/>
</dbReference>
<evidence type="ECO:0000256" key="3">
    <source>
        <dbReference type="ARBA" id="ARBA00048132"/>
    </source>
</evidence>
<dbReference type="Pfam" id="PF07992">
    <property type="entry name" value="Pyr_redox_2"/>
    <property type="match status" value="1"/>
</dbReference>
<feature type="region of interest" description="Disordered" evidence="4">
    <location>
        <begin position="304"/>
        <end position="378"/>
    </location>
</feature>
<comment type="catalytic activity">
    <reaction evidence="3">
        <text>[thioredoxin]-dithiol + NADP(+) = [thioredoxin]-disulfide + NADPH + H(+)</text>
        <dbReference type="Rhea" id="RHEA:20345"/>
        <dbReference type="Rhea" id="RHEA-COMP:10698"/>
        <dbReference type="Rhea" id="RHEA-COMP:10700"/>
        <dbReference type="ChEBI" id="CHEBI:15378"/>
        <dbReference type="ChEBI" id="CHEBI:29950"/>
        <dbReference type="ChEBI" id="CHEBI:50058"/>
        <dbReference type="ChEBI" id="CHEBI:57783"/>
        <dbReference type="ChEBI" id="CHEBI:58349"/>
        <dbReference type="EC" id="1.8.1.9"/>
    </reaction>
</comment>
<accession>A0A401V2E0</accession>
<dbReference type="PRINTS" id="PR00469">
    <property type="entry name" value="PNDRDTASEII"/>
</dbReference>
<dbReference type="InterPro" id="IPR023753">
    <property type="entry name" value="FAD/NAD-binding_dom"/>
</dbReference>
<dbReference type="InterPro" id="IPR041698">
    <property type="entry name" value="Methyltransf_25"/>
</dbReference>
<keyword evidence="1" id="KW-0285">Flavoprotein</keyword>
<dbReference type="Proteomes" id="UP000288246">
    <property type="component" value="Unassembled WGS sequence"/>
</dbReference>
<dbReference type="GO" id="GO:0004791">
    <property type="term" value="F:thioredoxin-disulfide reductase (NADPH) activity"/>
    <property type="evidence" value="ECO:0007669"/>
    <property type="project" value="UniProtKB-EC"/>
</dbReference>
<dbReference type="Gene3D" id="3.50.50.60">
    <property type="entry name" value="FAD/NAD(P)-binding domain"/>
    <property type="match status" value="2"/>
</dbReference>
<comment type="caution">
    <text evidence="7">The sequence shown here is derived from an EMBL/GenBank/DDBJ whole genome shotgun (WGS) entry which is preliminary data.</text>
</comment>
<evidence type="ECO:0000256" key="1">
    <source>
        <dbReference type="ARBA" id="ARBA00022630"/>
    </source>
</evidence>
<feature type="compositionally biased region" description="Basic and acidic residues" evidence="4">
    <location>
        <begin position="306"/>
        <end position="315"/>
    </location>
</feature>
<protein>
    <recommendedName>
        <fullName evidence="9">Methyltransferase</fullName>
    </recommendedName>
</protein>
<organism evidence="7 8">
    <name type="scientific">Cellulomonas algicola</name>
    <dbReference type="NCBI Taxonomy" id="2071633"/>
    <lineage>
        <taxon>Bacteria</taxon>
        <taxon>Bacillati</taxon>
        <taxon>Actinomycetota</taxon>
        <taxon>Actinomycetes</taxon>
        <taxon>Micrococcales</taxon>
        <taxon>Cellulomonadaceae</taxon>
        <taxon>Cellulomonas</taxon>
    </lineage>
</organism>
<keyword evidence="2" id="KW-0560">Oxidoreductase</keyword>
<dbReference type="CDD" id="cd02440">
    <property type="entry name" value="AdoMet_MTases"/>
    <property type="match status" value="1"/>
</dbReference>
<keyword evidence="8" id="KW-1185">Reference proteome</keyword>
<dbReference type="AlphaFoldDB" id="A0A401V2E0"/>
<evidence type="ECO:0000259" key="5">
    <source>
        <dbReference type="Pfam" id="PF07992"/>
    </source>
</evidence>
<dbReference type="SUPFAM" id="SSF51905">
    <property type="entry name" value="FAD/NAD(P)-binding domain"/>
    <property type="match status" value="1"/>
</dbReference>
<gene>
    <name evidence="7" type="ORF">CTKZ_26230</name>
</gene>
<evidence type="ECO:0000256" key="2">
    <source>
        <dbReference type="ARBA" id="ARBA00023002"/>
    </source>
</evidence>
<feature type="domain" description="FAD/NAD(P)-binding" evidence="5">
    <location>
        <begin position="2"/>
        <end position="278"/>
    </location>
</feature>
<feature type="compositionally biased region" description="Basic and acidic residues" evidence="4">
    <location>
        <begin position="364"/>
        <end position="376"/>
    </location>
</feature>
<dbReference type="PANTHER" id="PTHR48105">
    <property type="entry name" value="THIOREDOXIN REDUCTASE 1-RELATED-RELATED"/>
    <property type="match status" value="1"/>
</dbReference>
<dbReference type="Pfam" id="PF13649">
    <property type="entry name" value="Methyltransf_25"/>
    <property type="match status" value="1"/>
</dbReference>
<evidence type="ECO:0000313" key="8">
    <source>
        <dbReference type="Proteomes" id="UP000288246"/>
    </source>
</evidence>
<dbReference type="Gene3D" id="3.40.50.150">
    <property type="entry name" value="Vaccinia Virus protein VP39"/>
    <property type="match status" value="1"/>
</dbReference>
<dbReference type="InterPro" id="IPR036188">
    <property type="entry name" value="FAD/NAD-bd_sf"/>
</dbReference>
<dbReference type="SUPFAM" id="SSF53335">
    <property type="entry name" value="S-adenosyl-L-methionine-dependent methyltransferases"/>
    <property type="match status" value="1"/>
</dbReference>